<evidence type="ECO:0000256" key="5">
    <source>
        <dbReference type="SAM" id="MobiDB-lite"/>
    </source>
</evidence>
<evidence type="ECO:0000256" key="3">
    <source>
        <dbReference type="ARBA" id="ARBA00022777"/>
    </source>
</evidence>
<dbReference type="InterPro" id="IPR036117">
    <property type="entry name" value="DhaL_dom_sf"/>
</dbReference>
<evidence type="ECO:0000256" key="4">
    <source>
        <dbReference type="ARBA" id="ARBA00022840"/>
    </source>
</evidence>
<dbReference type="Gene3D" id="1.25.40.340">
    <property type="match status" value="1"/>
</dbReference>
<name>A0A8J3Z4I9_9ACTN</name>
<feature type="domain" description="DhaK" evidence="7">
    <location>
        <begin position="7"/>
        <end position="331"/>
    </location>
</feature>
<dbReference type="Gene3D" id="3.40.50.10440">
    <property type="entry name" value="Dihydroxyacetone kinase, domain 1"/>
    <property type="match status" value="1"/>
</dbReference>
<gene>
    <name evidence="8" type="ORF">Vau01_023940</name>
</gene>
<dbReference type="GO" id="GO:0019563">
    <property type="term" value="P:glycerol catabolic process"/>
    <property type="evidence" value="ECO:0007669"/>
    <property type="project" value="TreeGrafter"/>
</dbReference>
<dbReference type="SUPFAM" id="SSF82549">
    <property type="entry name" value="DAK1/DegV-like"/>
    <property type="match status" value="1"/>
</dbReference>
<dbReference type="SMART" id="SM01120">
    <property type="entry name" value="Dak2"/>
    <property type="match status" value="1"/>
</dbReference>
<dbReference type="InterPro" id="IPR050861">
    <property type="entry name" value="Dihydroxyacetone_Kinase"/>
</dbReference>
<dbReference type="GO" id="GO:0006796">
    <property type="term" value="P:phosphate-containing compound metabolic process"/>
    <property type="evidence" value="ECO:0007669"/>
    <property type="project" value="UniProtKB-ARBA"/>
</dbReference>
<dbReference type="Proteomes" id="UP000612585">
    <property type="component" value="Unassembled WGS sequence"/>
</dbReference>
<dbReference type="FunFam" id="1.25.40.340:FF:000002">
    <property type="entry name" value="Dihydroxyacetone kinase, L subunit"/>
    <property type="match status" value="1"/>
</dbReference>
<dbReference type="Pfam" id="PF02733">
    <property type="entry name" value="Dak1"/>
    <property type="match status" value="1"/>
</dbReference>
<dbReference type="Pfam" id="PF02734">
    <property type="entry name" value="Dak2"/>
    <property type="match status" value="1"/>
</dbReference>
<comment type="caution">
    <text evidence="8">The sequence shown here is derived from an EMBL/GenBank/DDBJ whole genome shotgun (WGS) entry which is preliminary data.</text>
</comment>
<dbReference type="RefSeq" id="WP_203990668.1">
    <property type="nucleotide sequence ID" value="NZ_BOPG01000012.1"/>
</dbReference>
<dbReference type="FunFam" id="3.40.50.10440:FF:000003">
    <property type="entry name" value="Homodimeric dihydroxyacetone kinase"/>
    <property type="match status" value="1"/>
</dbReference>
<evidence type="ECO:0000256" key="2">
    <source>
        <dbReference type="ARBA" id="ARBA00022741"/>
    </source>
</evidence>
<keyword evidence="3 8" id="KW-0418">Kinase</keyword>
<keyword evidence="1" id="KW-0808">Transferase</keyword>
<organism evidence="8 9">
    <name type="scientific">Virgisporangium aurantiacum</name>
    <dbReference type="NCBI Taxonomy" id="175570"/>
    <lineage>
        <taxon>Bacteria</taxon>
        <taxon>Bacillati</taxon>
        <taxon>Actinomycetota</taxon>
        <taxon>Actinomycetes</taxon>
        <taxon>Micromonosporales</taxon>
        <taxon>Micromonosporaceae</taxon>
        <taxon>Virgisporangium</taxon>
    </lineage>
</organism>
<dbReference type="InterPro" id="IPR004006">
    <property type="entry name" value="DhaK_dom"/>
</dbReference>
<dbReference type="Gene3D" id="3.30.1180.20">
    <property type="entry name" value="Dihydroxyacetone kinase, domain 2"/>
    <property type="match status" value="1"/>
</dbReference>
<keyword evidence="9" id="KW-1185">Reference proteome</keyword>
<evidence type="ECO:0000259" key="7">
    <source>
        <dbReference type="PROSITE" id="PS51481"/>
    </source>
</evidence>
<dbReference type="PROSITE" id="PS51480">
    <property type="entry name" value="DHAL"/>
    <property type="match status" value="1"/>
</dbReference>
<feature type="domain" description="DhaL" evidence="6">
    <location>
        <begin position="382"/>
        <end position="584"/>
    </location>
</feature>
<keyword evidence="2" id="KW-0547">Nucleotide-binding</keyword>
<evidence type="ECO:0000259" key="6">
    <source>
        <dbReference type="PROSITE" id="PS51480"/>
    </source>
</evidence>
<proteinExistence type="predicted"/>
<dbReference type="AlphaFoldDB" id="A0A8J3Z4I9"/>
<dbReference type="InterPro" id="IPR004007">
    <property type="entry name" value="DhaL_dom"/>
</dbReference>
<feature type="region of interest" description="Disordered" evidence="5">
    <location>
        <begin position="547"/>
        <end position="568"/>
    </location>
</feature>
<dbReference type="PANTHER" id="PTHR28629:SF4">
    <property type="entry name" value="TRIOKINASE_FMN CYCLASE"/>
    <property type="match status" value="1"/>
</dbReference>
<dbReference type="GO" id="GO:0005524">
    <property type="term" value="F:ATP binding"/>
    <property type="evidence" value="ECO:0007669"/>
    <property type="project" value="UniProtKB-KW"/>
</dbReference>
<evidence type="ECO:0000313" key="9">
    <source>
        <dbReference type="Proteomes" id="UP000612585"/>
    </source>
</evidence>
<dbReference type="PROSITE" id="PS51481">
    <property type="entry name" value="DHAK"/>
    <property type="match status" value="1"/>
</dbReference>
<sequence length="592" mass="59687">MTRLFNDPAAFADEMTDGFVAAHAHRVRAVPGGVVRSTATPPGRVAVVVGGGSGHYPAFAGLVGPGLADGAVVGNVFASPSARQVTTVARAVDRAAGDGGGILLTYGNYAGDCLNFDAAQDELRAAGLAVETVRVTDDIFSAPPTERDKRRGIAGDLVVFKIAGAAAAEGRTLAEVTALARRANDRCYTMGVAFSGCTLPGASTPLFDVPAGRMAIGLGIHGEPGFAEVDLPTADGLADLLVDRLLDERPADAGTRAAVLLNGLGSVKNEELFVVYGRVARRLAAAGVAVVAPEVGELCTSFDMAGVSLTLAWLDDDLERLWLAPADAAGFHRGTVALGPVEAGPVATAGAEPEQHGPQWRFLAVQPAETPVADAASRLAAATAVEVLTAIEGTIDAHADELGRIDAVAGDGDHGIGMQRGATAAATAARVAYERGAGVGSLLTAAAEAWAGRAGGTSGALWGIALRRIGETLGDAGGPTPVTMALALRAARDGICAAGGAGPGDKTMVDALIPLDVAYAAAAGDGASATDAWDAAASAAEKAADATRNLLPRKGRARPHAERSLGTPDAGAVSLSLIARTVHSVLIERNTR</sequence>
<reference evidence="8" key="1">
    <citation type="submission" date="2021-01" db="EMBL/GenBank/DDBJ databases">
        <title>Whole genome shotgun sequence of Virgisporangium aurantiacum NBRC 16421.</title>
        <authorList>
            <person name="Komaki H."/>
            <person name="Tamura T."/>
        </authorList>
    </citation>
    <scope>NUCLEOTIDE SEQUENCE</scope>
    <source>
        <strain evidence="8">NBRC 16421</strain>
    </source>
</reference>
<protein>
    <submittedName>
        <fullName evidence="8">Erythrulose kinase</fullName>
    </submittedName>
</protein>
<keyword evidence="4" id="KW-0067">ATP-binding</keyword>
<dbReference type="GO" id="GO:0005829">
    <property type="term" value="C:cytosol"/>
    <property type="evidence" value="ECO:0007669"/>
    <property type="project" value="TreeGrafter"/>
</dbReference>
<evidence type="ECO:0000256" key="1">
    <source>
        <dbReference type="ARBA" id="ARBA00022679"/>
    </source>
</evidence>
<dbReference type="PANTHER" id="PTHR28629">
    <property type="entry name" value="TRIOKINASE/FMN CYCLASE"/>
    <property type="match status" value="1"/>
</dbReference>
<accession>A0A8J3Z4I9</accession>
<dbReference type="SUPFAM" id="SSF101473">
    <property type="entry name" value="DhaL-like"/>
    <property type="match status" value="1"/>
</dbReference>
<dbReference type="GO" id="GO:0004371">
    <property type="term" value="F:glycerone kinase activity"/>
    <property type="evidence" value="ECO:0007669"/>
    <property type="project" value="InterPro"/>
</dbReference>
<dbReference type="NCBIfam" id="NF011049">
    <property type="entry name" value="PRK14479.1"/>
    <property type="match status" value="1"/>
</dbReference>
<evidence type="ECO:0000313" key="8">
    <source>
        <dbReference type="EMBL" id="GIJ54878.1"/>
    </source>
</evidence>
<dbReference type="EMBL" id="BOPG01000012">
    <property type="protein sequence ID" value="GIJ54878.1"/>
    <property type="molecule type" value="Genomic_DNA"/>
</dbReference>